<name>A0A5B7FU53_PORTR</name>
<dbReference type="AlphaFoldDB" id="A0A5B7FU53"/>
<sequence>MGQQYRLHCCAKGKFQGLRSSLHKLENGTPQGSILSPFLFNMLMKQLVALSFHNTILLSYTDNLALVVTEMGNKLRRKQQALNLTS</sequence>
<gene>
    <name evidence="2" type="ORF">E2C01_042633</name>
</gene>
<accession>A0A5B7FU53</accession>
<evidence type="ECO:0000259" key="1">
    <source>
        <dbReference type="PROSITE" id="PS50878"/>
    </source>
</evidence>
<proteinExistence type="predicted"/>
<comment type="caution">
    <text evidence="2">The sequence shown here is derived from an EMBL/GenBank/DDBJ whole genome shotgun (WGS) entry which is preliminary data.</text>
</comment>
<dbReference type="EMBL" id="VSRR010008512">
    <property type="protein sequence ID" value="MPC48849.1"/>
    <property type="molecule type" value="Genomic_DNA"/>
</dbReference>
<dbReference type="InterPro" id="IPR000477">
    <property type="entry name" value="RT_dom"/>
</dbReference>
<feature type="domain" description="Reverse transcriptase" evidence="1">
    <location>
        <begin position="1"/>
        <end position="86"/>
    </location>
</feature>
<dbReference type="Pfam" id="PF00078">
    <property type="entry name" value="RVT_1"/>
    <property type="match status" value="1"/>
</dbReference>
<dbReference type="PROSITE" id="PS50878">
    <property type="entry name" value="RT_POL"/>
    <property type="match status" value="1"/>
</dbReference>
<evidence type="ECO:0000313" key="3">
    <source>
        <dbReference type="Proteomes" id="UP000324222"/>
    </source>
</evidence>
<protein>
    <recommendedName>
        <fullName evidence="1">Reverse transcriptase domain-containing protein</fullName>
    </recommendedName>
</protein>
<evidence type="ECO:0000313" key="2">
    <source>
        <dbReference type="EMBL" id="MPC48849.1"/>
    </source>
</evidence>
<keyword evidence="3" id="KW-1185">Reference proteome</keyword>
<dbReference type="Proteomes" id="UP000324222">
    <property type="component" value="Unassembled WGS sequence"/>
</dbReference>
<reference evidence="2 3" key="1">
    <citation type="submission" date="2019-05" db="EMBL/GenBank/DDBJ databases">
        <title>Another draft genome of Portunus trituberculatus and its Hox gene families provides insights of decapod evolution.</title>
        <authorList>
            <person name="Jeong J.-H."/>
            <person name="Song I."/>
            <person name="Kim S."/>
            <person name="Choi T."/>
            <person name="Kim D."/>
            <person name="Ryu S."/>
            <person name="Kim W."/>
        </authorList>
    </citation>
    <scope>NUCLEOTIDE SEQUENCE [LARGE SCALE GENOMIC DNA]</scope>
    <source>
        <tissue evidence="2">Muscle</tissue>
    </source>
</reference>
<organism evidence="2 3">
    <name type="scientific">Portunus trituberculatus</name>
    <name type="common">Swimming crab</name>
    <name type="synonym">Neptunus trituberculatus</name>
    <dbReference type="NCBI Taxonomy" id="210409"/>
    <lineage>
        <taxon>Eukaryota</taxon>
        <taxon>Metazoa</taxon>
        <taxon>Ecdysozoa</taxon>
        <taxon>Arthropoda</taxon>
        <taxon>Crustacea</taxon>
        <taxon>Multicrustacea</taxon>
        <taxon>Malacostraca</taxon>
        <taxon>Eumalacostraca</taxon>
        <taxon>Eucarida</taxon>
        <taxon>Decapoda</taxon>
        <taxon>Pleocyemata</taxon>
        <taxon>Brachyura</taxon>
        <taxon>Eubrachyura</taxon>
        <taxon>Portunoidea</taxon>
        <taxon>Portunidae</taxon>
        <taxon>Portuninae</taxon>
        <taxon>Portunus</taxon>
    </lineage>
</organism>